<comment type="caution">
    <text evidence="1">The sequence shown here is derived from an EMBL/GenBank/DDBJ whole genome shotgun (WGS) entry which is preliminary data.</text>
</comment>
<protein>
    <recommendedName>
        <fullName evidence="3">DUF3800 domain-containing protein</fullName>
    </recommendedName>
</protein>
<dbReference type="EMBL" id="WSZK01000031">
    <property type="protein sequence ID" value="MWG36193.1"/>
    <property type="molecule type" value="Genomic_DNA"/>
</dbReference>
<sequence length="232" mass="25533">MGQTVYVFIDESGSNSQGQLYTVTGCWCVGNSNPYSVLDDTRENLCDLAESLGASDVSELKGAKLRPTTIDTLVQSVSAFAHEDDSVPSPPYPWPNGVDRPLRFSVKTMNTELMLETLERQGVSKLDAPQTLQMIALTSALDPIYREPRLSYDHIDDIEIYLDADVWKTPGAVVEEISQGSTPVNTSFETKDSRKIPGLQLSDLAAYSVRRNARKGDCNQAYAEIQSSLLSM</sequence>
<accession>A0A6B0GUC2</accession>
<organism evidence="1 2">
    <name type="scientific">Halomarina oriensis</name>
    <dbReference type="NCBI Taxonomy" id="671145"/>
    <lineage>
        <taxon>Archaea</taxon>
        <taxon>Methanobacteriati</taxon>
        <taxon>Methanobacteriota</taxon>
        <taxon>Stenosarchaea group</taxon>
        <taxon>Halobacteria</taxon>
        <taxon>Halobacteriales</taxon>
        <taxon>Natronomonadaceae</taxon>
        <taxon>Halomarina</taxon>
    </lineage>
</organism>
<evidence type="ECO:0000313" key="1">
    <source>
        <dbReference type="EMBL" id="MWG36193.1"/>
    </source>
</evidence>
<dbReference type="Pfam" id="PF12686">
    <property type="entry name" value="DUF3800"/>
    <property type="match status" value="1"/>
</dbReference>
<name>A0A6B0GUC2_9EURY</name>
<dbReference type="RefSeq" id="WP_158205856.1">
    <property type="nucleotide sequence ID" value="NZ_WSZK01000031.1"/>
</dbReference>
<reference evidence="1 2" key="1">
    <citation type="submission" date="2019-12" db="EMBL/GenBank/DDBJ databases">
        <title>Halocatena pleomorpha gen. nov. sp. nov., an extremely halophilic archaeon of family Halobacteriaceae isolated from saltpan soil.</title>
        <authorList>
            <person name="Pal Y."/>
            <person name="Verma A."/>
            <person name="Krishnamurthi S."/>
            <person name="Kumar P."/>
        </authorList>
    </citation>
    <scope>NUCLEOTIDE SEQUENCE [LARGE SCALE GENOMIC DNA]</scope>
    <source>
        <strain evidence="1 2">JCM 16495</strain>
    </source>
</reference>
<keyword evidence="2" id="KW-1185">Reference proteome</keyword>
<evidence type="ECO:0000313" key="2">
    <source>
        <dbReference type="Proteomes" id="UP000451471"/>
    </source>
</evidence>
<gene>
    <name evidence="1" type="ORF">GQS65_17165</name>
</gene>
<dbReference type="OrthoDB" id="275656at2157"/>
<proteinExistence type="predicted"/>
<evidence type="ECO:0008006" key="3">
    <source>
        <dbReference type="Google" id="ProtNLM"/>
    </source>
</evidence>
<dbReference type="AlphaFoldDB" id="A0A6B0GUC2"/>
<dbReference type="InterPro" id="IPR024524">
    <property type="entry name" value="DUF3800"/>
</dbReference>
<dbReference type="Proteomes" id="UP000451471">
    <property type="component" value="Unassembled WGS sequence"/>
</dbReference>